<dbReference type="AlphaFoldDB" id="A0A6G1SMH4"/>
<reference evidence="2" key="1">
    <citation type="submission" date="2018-10" db="EMBL/GenBank/DDBJ databases">
        <title>Transcriptome assembly of Aceria tosichella (Wheat curl mite) Type 2.</title>
        <authorList>
            <person name="Scully E.D."/>
            <person name="Geib S.M."/>
            <person name="Palmer N.A."/>
            <person name="Gupta A.K."/>
            <person name="Sarath G."/>
            <person name="Tatineni S."/>
        </authorList>
    </citation>
    <scope>NUCLEOTIDE SEQUENCE</scope>
    <source>
        <strain evidence="2">LincolnNE</strain>
    </source>
</reference>
<dbReference type="EMBL" id="GGYP01006640">
    <property type="protein sequence ID" value="MDE51411.1"/>
    <property type="molecule type" value="Transcribed_RNA"/>
</dbReference>
<feature type="region of interest" description="Disordered" evidence="1">
    <location>
        <begin position="1"/>
        <end position="54"/>
    </location>
</feature>
<feature type="region of interest" description="Disordered" evidence="1">
    <location>
        <begin position="265"/>
        <end position="318"/>
    </location>
</feature>
<gene>
    <name evidence="2" type="primary">SLC4A1AP_1</name>
    <name evidence="2" type="ORF">g.5819</name>
</gene>
<evidence type="ECO:0000313" key="2">
    <source>
        <dbReference type="EMBL" id="MDE51411.1"/>
    </source>
</evidence>
<proteinExistence type="predicted"/>
<feature type="compositionally biased region" description="Acidic residues" evidence="1">
    <location>
        <begin position="292"/>
        <end position="301"/>
    </location>
</feature>
<organism evidence="2">
    <name type="scientific">Aceria tosichella</name>
    <name type="common">wheat curl mite</name>
    <dbReference type="NCBI Taxonomy" id="561515"/>
    <lineage>
        <taxon>Eukaryota</taxon>
        <taxon>Metazoa</taxon>
        <taxon>Ecdysozoa</taxon>
        <taxon>Arthropoda</taxon>
        <taxon>Chelicerata</taxon>
        <taxon>Arachnida</taxon>
        <taxon>Acari</taxon>
        <taxon>Acariformes</taxon>
        <taxon>Trombidiformes</taxon>
        <taxon>Prostigmata</taxon>
        <taxon>Eupodina</taxon>
        <taxon>Eriophyoidea</taxon>
        <taxon>Eriophyidae</taxon>
        <taxon>Eriophyinae</taxon>
        <taxon>Aceriini</taxon>
        <taxon>Aceria</taxon>
    </lineage>
</organism>
<sequence length="367" mass="40982">MSTHDWADFEEPASSKLTKKEESNSPTEPSPDGGCDWGRGNDGEPAESADCQGTSSTTAKFIELYESYLNDKKSLAQQTSNYKTYMRNPQKELREWFDSEGHEFKLDVDESAPGQFVCSIDVPIDDQDFTLTSEIHSKRSTATEEVCLDACRMLDHCQLLYGEHGGQIGGQEAEEELARKRRITEANKEDDIVFDKTNDAKRCCLTTTNFSHPDGSSSNATYRLGPLNNNVNTYDSLMTRWTALNMSILQSKAKLVKLDLSVTTKRQQNTRATDSQGADNDASGNDASKDTEDNDEIDPLDEFMSSLDTKTKLSMDDKIEKSRLKTQIAEYERQQEEVARLLELAKPSFDSSKLHLGGRGGNSTSKQ</sequence>
<evidence type="ECO:0000256" key="1">
    <source>
        <dbReference type="SAM" id="MobiDB-lite"/>
    </source>
</evidence>
<name>A0A6G1SMH4_9ACAR</name>
<feature type="compositionally biased region" description="Polar residues" evidence="1">
    <location>
        <begin position="265"/>
        <end position="286"/>
    </location>
</feature>
<feature type="compositionally biased region" description="Basic and acidic residues" evidence="1">
    <location>
        <begin position="309"/>
        <end position="318"/>
    </location>
</feature>
<accession>A0A6G1SMH4</accession>
<protein>
    <submittedName>
        <fullName evidence="2">Kanadaptin</fullName>
    </submittedName>
</protein>